<dbReference type="EMBL" id="KQ971361">
    <property type="protein sequence ID" value="EFA08774.2"/>
    <property type="molecule type" value="Genomic_DNA"/>
</dbReference>
<name>D6WX06_TRICA</name>
<dbReference type="KEGG" id="tca:103314048"/>
<dbReference type="SMART" id="SM00696">
    <property type="entry name" value="DM9"/>
    <property type="match status" value="1"/>
</dbReference>
<dbReference type="FunCoup" id="D6WX06">
    <property type="interactions" value="67"/>
</dbReference>
<dbReference type="Proteomes" id="UP000007266">
    <property type="component" value="Linkage group 8"/>
</dbReference>
<dbReference type="GO" id="GO:0005737">
    <property type="term" value="C:cytoplasm"/>
    <property type="evidence" value="ECO:0000318"/>
    <property type="project" value="GO_Central"/>
</dbReference>
<gene>
    <name evidence="1" type="primary">AUGUSTUS-3.0.2_06464</name>
    <name evidence="1" type="ORF">TcasGA2_TC006464</name>
</gene>
<sequence length="166" mass="18945">MAKFDYYWRDYYGDIPDDAFPAGYDRNLEPTYIGQLFVLNHGLLTTRIYKGQKCVTASKEGIHTSSEAIKILCSTQAEKFRWIPSTACELHVETIGKHLVVGGYENGKILNIGRGSYQEEVIVGKVCSYNIGNALMYFPYKNEEVTMDSYEVLIYDNNNIDDIDVR</sequence>
<dbReference type="InterPro" id="IPR006616">
    <property type="entry name" value="DM9_repeat"/>
</dbReference>
<accession>D6WX06</accession>
<dbReference type="InParanoid" id="D6WX06"/>
<dbReference type="OrthoDB" id="6767006at2759"/>
<reference evidence="1 2" key="1">
    <citation type="journal article" date="2008" name="Nature">
        <title>The genome of the model beetle and pest Tribolium castaneum.</title>
        <authorList>
            <consortium name="Tribolium Genome Sequencing Consortium"/>
            <person name="Richards S."/>
            <person name="Gibbs R.A."/>
            <person name="Weinstock G.M."/>
            <person name="Brown S.J."/>
            <person name="Denell R."/>
            <person name="Beeman R.W."/>
            <person name="Gibbs R."/>
            <person name="Beeman R.W."/>
            <person name="Brown S.J."/>
            <person name="Bucher G."/>
            <person name="Friedrich M."/>
            <person name="Grimmelikhuijzen C.J."/>
            <person name="Klingler M."/>
            <person name="Lorenzen M."/>
            <person name="Richards S."/>
            <person name="Roth S."/>
            <person name="Schroder R."/>
            <person name="Tautz D."/>
            <person name="Zdobnov E.M."/>
            <person name="Muzny D."/>
            <person name="Gibbs R.A."/>
            <person name="Weinstock G.M."/>
            <person name="Attaway T."/>
            <person name="Bell S."/>
            <person name="Buhay C.J."/>
            <person name="Chandrabose M.N."/>
            <person name="Chavez D."/>
            <person name="Clerk-Blankenburg K.P."/>
            <person name="Cree A."/>
            <person name="Dao M."/>
            <person name="Davis C."/>
            <person name="Chacko J."/>
            <person name="Dinh H."/>
            <person name="Dugan-Rocha S."/>
            <person name="Fowler G."/>
            <person name="Garner T.T."/>
            <person name="Garnes J."/>
            <person name="Gnirke A."/>
            <person name="Hawes A."/>
            <person name="Hernandez J."/>
            <person name="Hines S."/>
            <person name="Holder M."/>
            <person name="Hume J."/>
            <person name="Jhangiani S.N."/>
            <person name="Joshi V."/>
            <person name="Khan Z.M."/>
            <person name="Jackson L."/>
            <person name="Kovar C."/>
            <person name="Kowis A."/>
            <person name="Lee S."/>
            <person name="Lewis L.R."/>
            <person name="Margolis J."/>
            <person name="Morgan M."/>
            <person name="Nazareth L.V."/>
            <person name="Nguyen N."/>
            <person name="Okwuonu G."/>
            <person name="Parker D."/>
            <person name="Richards S."/>
            <person name="Ruiz S.J."/>
            <person name="Santibanez J."/>
            <person name="Savard J."/>
            <person name="Scherer S.E."/>
            <person name="Schneider B."/>
            <person name="Sodergren E."/>
            <person name="Tautz D."/>
            <person name="Vattahil S."/>
            <person name="Villasana D."/>
            <person name="White C.S."/>
            <person name="Wright R."/>
            <person name="Park Y."/>
            <person name="Beeman R.W."/>
            <person name="Lord J."/>
            <person name="Oppert B."/>
            <person name="Lorenzen M."/>
            <person name="Brown S."/>
            <person name="Wang L."/>
            <person name="Savard J."/>
            <person name="Tautz D."/>
            <person name="Richards S."/>
            <person name="Weinstock G."/>
            <person name="Gibbs R.A."/>
            <person name="Liu Y."/>
            <person name="Worley K."/>
            <person name="Weinstock G."/>
            <person name="Elsik C.G."/>
            <person name="Reese J.T."/>
            <person name="Elhaik E."/>
            <person name="Landan G."/>
            <person name="Graur D."/>
            <person name="Arensburger P."/>
            <person name="Atkinson P."/>
            <person name="Beeman R.W."/>
            <person name="Beidler J."/>
            <person name="Brown S.J."/>
            <person name="Demuth J.P."/>
            <person name="Drury D.W."/>
            <person name="Du Y.Z."/>
            <person name="Fujiwara H."/>
            <person name="Lorenzen M."/>
            <person name="Maselli V."/>
            <person name="Osanai M."/>
            <person name="Park Y."/>
            <person name="Robertson H.M."/>
            <person name="Tu Z."/>
            <person name="Wang J.J."/>
            <person name="Wang S."/>
            <person name="Richards S."/>
            <person name="Song H."/>
            <person name="Zhang L."/>
            <person name="Sodergren E."/>
            <person name="Werner D."/>
            <person name="Stanke M."/>
            <person name="Morgenstern B."/>
            <person name="Solovyev V."/>
            <person name="Kosarev P."/>
            <person name="Brown G."/>
            <person name="Chen H.C."/>
            <person name="Ermolaeva O."/>
            <person name="Hlavina W."/>
            <person name="Kapustin Y."/>
            <person name="Kiryutin B."/>
            <person name="Kitts P."/>
            <person name="Maglott D."/>
            <person name="Pruitt K."/>
            <person name="Sapojnikov V."/>
            <person name="Souvorov A."/>
            <person name="Mackey A.J."/>
            <person name="Waterhouse R.M."/>
            <person name="Wyder S."/>
            <person name="Zdobnov E.M."/>
            <person name="Zdobnov E.M."/>
            <person name="Wyder S."/>
            <person name="Kriventseva E.V."/>
            <person name="Kadowaki T."/>
            <person name="Bork P."/>
            <person name="Aranda M."/>
            <person name="Bao R."/>
            <person name="Beermann A."/>
            <person name="Berns N."/>
            <person name="Bolognesi R."/>
            <person name="Bonneton F."/>
            <person name="Bopp D."/>
            <person name="Brown S.J."/>
            <person name="Bucher G."/>
            <person name="Butts T."/>
            <person name="Chaumot A."/>
            <person name="Denell R.E."/>
            <person name="Ferrier D.E."/>
            <person name="Friedrich M."/>
            <person name="Gordon C.M."/>
            <person name="Jindra M."/>
            <person name="Klingler M."/>
            <person name="Lan Q."/>
            <person name="Lattorff H.M."/>
            <person name="Laudet V."/>
            <person name="von Levetsow C."/>
            <person name="Liu Z."/>
            <person name="Lutz R."/>
            <person name="Lynch J.A."/>
            <person name="da Fonseca R.N."/>
            <person name="Posnien N."/>
            <person name="Reuter R."/>
            <person name="Roth S."/>
            <person name="Savard J."/>
            <person name="Schinko J.B."/>
            <person name="Schmitt C."/>
            <person name="Schoppmeier M."/>
            <person name="Schroder R."/>
            <person name="Shippy T.D."/>
            <person name="Simonnet F."/>
            <person name="Marques-Souza H."/>
            <person name="Tautz D."/>
            <person name="Tomoyasu Y."/>
            <person name="Trauner J."/>
            <person name="Van der Zee M."/>
            <person name="Vervoort M."/>
            <person name="Wittkopp N."/>
            <person name="Wimmer E.A."/>
            <person name="Yang X."/>
            <person name="Jones A.K."/>
            <person name="Sattelle D.B."/>
            <person name="Ebert P.R."/>
            <person name="Nelson D."/>
            <person name="Scott J.G."/>
            <person name="Beeman R.W."/>
            <person name="Muthukrishnan S."/>
            <person name="Kramer K.J."/>
            <person name="Arakane Y."/>
            <person name="Beeman R.W."/>
            <person name="Zhu Q."/>
            <person name="Hogenkamp D."/>
            <person name="Dixit R."/>
            <person name="Oppert B."/>
            <person name="Jiang H."/>
            <person name="Zou Z."/>
            <person name="Marshall J."/>
            <person name="Elpidina E."/>
            <person name="Vinokurov K."/>
            <person name="Oppert C."/>
            <person name="Zou Z."/>
            <person name="Evans J."/>
            <person name="Lu Z."/>
            <person name="Zhao P."/>
            <person name="Sumathipala N."/>
            <person name="Altincicek B."/>
            <person name="Vilcinskas A."/>
            <person name="Williams M."/>
            <person name="Hultmark D."/>
            <person name="Hetru C."/>
            <person name="Jiang H."/>
            <person name="Grimmelikhuijzen C.J."/>
            <person name="Hauser F."/>
            <person name="Cazzamali G."/>
            <person name="Williamson M."/>
            <person name="Park Y."/>
            <person name="Li B."/>
            <person name="Tanaka Y."/>
            <person name="Predel R."/>
            <person name="Neupert S."/>
            <person name="Schachtner J."/>
            <person name="Verleyen P."/>
            <person name="Raible F."/>
            <person name="Bork P."/>
            <person name="Friedrich M."/>
            <person name="Walden K.K."/>
            <person name="Robertson H.M."/>
            <person name="Angeli S."/>
            <person name="Foret S."/>
            <person name="Bucher G."/>
            <person name="Schuetz S."/>
            <person name="Maleszka R."/>
            <person name="Wimmer E.A."/>
            <person name="Beeman R.W."/>
            <person name="Lorenzen M."/>
            <person name="Tomoyasu Y."/>
            <person name="Miller S.C."/>
            <person name="Grossmann D."/>
            <person name="Bucher G."/>
        </authorList>
    </citation>
    <scope>NUCLEOTIDE SEQUENCE [LARGE SCALE GENOMIC DNA]</scope>
    <source>
        <strain evidence="1 2">Georgia GA2</strain>
    </source>
</reference>
<reference evidence="1 2" key="2">
    <citation type="journal article" date="2010" name="Nucleic Acids Res.">
        <title>BeetleBase in 2010: revisions to provide comprehensive genomic information for Tribolium castaneum.</title>
        <authorList>
            <person name="Kim H.S."/>
            <person name="Murphy T."/>
            <person name="Xia J."/>
            <person name="Caragea D."/>
            <person name="Park Y."/>
            <person name="Beeman R.W."/>
            <person name="Lorenzen M.D."/>
            <person name="Butcher S."/>
            <person name="Manak J.R."/>
            <person name="Brown S.J."/>
        </authorList>
    </citation>
    <scope>GENOME REANNOTATION</scope>
    <source>
        <strain evidence="1 2">Georgia GA2</strain>
    </source>
</reference>
<evidence type="ECO:0000313" key="1">
    <source>
        <dbReference type="EMBL" id="EFA08774.2"/>
    </source>
</evidence>
<protein>
    <submittedName>
        <fullName evidence="1">Uncharacterized protein</fullName>
    </submittedName>
</protein>
<organism evidence="1 2">
    <name type="scientific">Tribolium castaneum</name>
    <name type="common">Red flour beetle</name>
    <dbReference type="NCBI Taxonomy" id="7070"/>
    <lineage>
        <taxon>Eukaryota</taxon>
        <taxon>Metazoa</taxon>
        <taxon>Ecdysozoa</taxon>
        <taxon>Arthropoda</taxon>
        <taxon>Hexapoda</taxon>
        <taxon>Insecta</taxon>
        <taxon>Pterygota</taxon>
        <taxon>Neoptera</taxon>
        <taxon>Endopterygota</taxon>
        <taxon>Coleoptera</taxon>
        <taxon>Polyphaga</taxon>
        <taxon>Cucujiformia</taxon>
        <taxon>Tenebrionidae</taxon>
        <taxon>Tenebrionidae incertae sedis</taxon>
        <taxon>Tribolium</taxon>
    </lineage>
</organism>
<dbReference type="PANTHER" id="PTHR31649:SF10">
    <property type="entry name" value="IP19903P-RELATED"/>
    <property type="match status" value="1"/>
</dbReference>
<dbReference type="Pfam" id="PF11901">
    <property type="entry name" value="DM9"/>
    <property type="match status" value="1"/>
</dbReference>
<dbReference type="AlphaFoldDB" id="D6WX06"/>
<keyword evidence="2" id="KW-1185">Reference proteome</keyword>
<evidence type="ECO:0000313" key="2">
    <source>
        <dbReference type="Proteomes" id="UP000007266"/>
    </source>
</evidence>
<dbReference type="PANTHER" id="PTHR31649">
    <property type="entry name" value="AGAP009604-PA"/>
    <property type="match status" value="1"/>
</dbReference>
<proteinExistence type="predicted"/>
<dbReference type="HOGENOM" id="CLU_957560_0_0_1"/>